<evidence type="ECO:0000256" key="9">
    <source>
        <dbReference type="ARBA" id="ARBA00023136"/>
    </source>
</evidence>
<evidence type="ECO:0000256" key="5">
    <source>
        <dbReference type="ARBA" id="ARBA00022737"/>
    </source>
</evidence>
<accession>A0A7S2AW46</accession>
<evidence type="ECO:0000256" key="10">
    <source>
        <dbReference type="PROSITE-ProRule" id="PRU00282"/>
    </source>
</evidence>
<feature type="region of interest" description="Disordered" evidence="12">
    <location>
        <begin position="1"/>
        <end position="26"/>
    </location>
</feature>
<dbReference type="SUPFAM" id="SSF103506">
    <property type="entry name" value="Mitochondrial carrier"/>
    <property type="match status" value="1"/>
</dbReference>
<keyword evidence="3 11" id="KW-0813">Transport</keyword>
<evidence type="ECO:0000256" key="7">
    <source>
        <dbReference type="ARBA" id="ARBA00022989"/>
    </source>
</evidence>
<dbReference type="InterPro" id="IPR045315">
    <property type="entry name" value="Mtm1-like"/>
</dbReference>
<evidence type="ECO:0000256" key="6">
    <source>
        <dbReference type="ARBA" id="ARBA00022792"/>
    </source>
</evidence>
<feature type="repeat" description="Solcar" evidence="10">
    <location>
        <begin position="28"/>
        <end position="113"/>
    </location>
</feature>
<dbReference type="Gene3D" id="1.50.40.10">
    <property type="entry name" value="Mitochondrial carrier domain"/>
    <property type="match status" value="2"/>
</dbReference>
<dbReference type="GO" id="GO:0005743">
    <property type="term" value="C:mitochondrial inner membrane"/>
    <property type="evidence" value="ECO:0007669"/>
    <property type="project" value="UniProtKB-SubCell"/>
</dbReference>
<dbReference type="GO" id="GO:1990542">
    <property type="term" value="P:mitochondrial transmembrane transport"/>
    <property type="evidence" value="ECO:0007669"/>
    <property type="project" value="InterPro"/>
</dbReference>
<dbReference type="InterPro" id="IPR018108">
    <property type="entry name" value="MCP_transmembrane"/>
</dbReference>
<keyword evidence="4 10" id="KW-0812">Transmembrane</keyword>
<evidence type="ECO:0000313" key="13">
    <source>
        <dbReference type="EMBL" id="CAD9379095.1"/>
    </source>
</evidence>
<gene>
    <name evidence="13" type="ORF">AAND1436_LOCUS7260</name>
</gene>
<feature type="repeat" description="Solcar" evidence="10">
    <location>
        <begin position="116"/>
        <end position="198"/>
    </location>
</feature>
<evidence type="ECO:0000256" key="2">
    <source>
        <dbReference type="ARBA" id="ARBA00006375"/>
    </source>
</evidence>
<protein>
    <recommendedName>
        <fullName evidence="14">Mitochondrial carrier protein</fullName>
    </recommendedName>
</protein>
<dbReference type="EMBL" id="HBGQ01014619">
    <property type="protein sequence ID" value="CAD9379095.1"/>
    <property type="molecule type" value="Transcribed_RNA"/>
</dbReference>
<evidence type="ECO:0000256" key="12">
    <source>
        <dbReference type="SAM" id="MobiDB-lite"/>
    </source>
</evidence>
<evidence type="ECO:0008006" key="14">
    <source>
        <dbReference type="Google" id="ProtNLM"/>
    </source>
</evidence>
<feature type="compositionally biased region" description="Polar residues" evidence="12">
    <location>
        <begin position="1"/>
        <end position="11"/>
    </location>
</feature>
<keyword evidence="8" id="KW-0496">Mitochondrion</keyword>
<evidence type="ECO:0000256" key="4">
    <source>
        <dbReference type="ARBA" id="ARBA00022692"/>
    </source>
</evidence>
<name>A0A7S2AW46_9DINO</name>
<organism evidence="13">
    <name type="scientific">Alexandrium andersonii</name>
    <dbReference type="NCBI Taxonomy" id="327968"/>
    <lineage>
        <taxon>Eukaryota</taxon>
        <taxon>Sar</taxon>
        <taxon>Alveolata</taxon>
        <taxon>Dinophyceae</taxon>
        <taxon>Gonyaulacales</taxon>
        <taxon>Pyrocystaceae</taxon>
        <taxon>Alexandrium</taxon>
    </lineage>
</organism>
<dbReference type="Pfam" id="PF00153">
    <property type="entry name" value="Mito_carr"/>
    <property type="match status" value="3"/>
</dbReference>
<sequence length="304" mass="33054">MGVTASPSTEDAGSHGARGRVGAREGNSSAVERAVSALVGYTMGAVVVLPFDRLKTLMQVAAQDGRHVTALQLARTVVSEQGLRGLYQGAQPHMLIAPYTMFYYSVYSQLLGWDQGHPLAPLGAAVLARTVETTLRMPLELIRTQMQAAEGSATLRGCVRAQWRQPPSAWLRGCVPTLLRDVPFSAIYWFSYEHFMLRLQMPEAWIPSKGVRTIAQAYCSGAAAGMVAALATTPTDVIKTVRQQHLELGKSPSYGAILSLLRKDPRRAFVGVGPRLIRVPLGLSTMMSGLEVTKWAFERQRSAS</sequence>
<keyword evidence="9 10" id="KW-0472">Membrane</keyword>
<evidence type="ECO:0000256" key="11">
    <source>
        <dbReference type="RuleBase" id="RU000488"/>
    </source>
</evidence>
<evidence type="ECO:0000256" key="3">
    <source>
        <dbReference type="ARBA" id="ARBA00022448"/>
    </source>
</evidence>
<proteinExistence type="inferred from homology"/>
<comment type="similarity">
    <text evidence="2 11">Belongs to the mitochondrial carrier (TC 2.A.29) family.</text>
</comment>
<evidence type="ECO:0000256" key="8">
    <source>
        <dbReference type="ARBA" id="ARBA00023128"/>
    </source>
</evidence>
<keyword evidence="6" id="KW-0999">Mitochondrion inner membrane</keyword>
<dbReference type="PANTHER" id="PTHR45760:SF2">
    <property type="entry name" value="FI19922P1-RELATED"/>
    <property type="match status" value="1"/>
</dbReference>
<keyword evidence="5" id="KW-0677">Repeat</keyword>
<dbReference type="AlphaFoldDB" id="A0A7S2AW46"/>
<dbReference type="PANTHER" id="PTHR45760">
    <property type="entry name" value="FI19922P1-RELATED"/>
    <property type="match status" value="1"/>
</dbReference>
<evidence type="ECO:0000256" key="1">
    <source>
        <dbReference type="ARBA" id="ARBA00004448"/>
    </source>
</evidence>
<dbReference type="InterPro" id="IPR002067">
    <property type="entry name" value="MCP"/>
</dbReference>
<comment type="subcellular location">
    <subcellularLocation>
        <location evidence="1">Mitochondrion inner membrane</location>
        <topology evidence="1">Multi-pass membrane protein</topology>
    </subcellularLocation>
</comment>
<reference evidence="13" key="1">
    <citation type="submission" date="2021-01" db="EMBL/GenBank/DDBJ databases">
        <authorList>
            <person name="Corre E."/>
            <person name="Pelletier E."/>
            <person name="Niang G."/>
            <person name="Scheremetjew M."/>
            <person name="Finn R."/>
            <person name="Kale V."/>
            <person name="Holt S."/>
            <person name="Cochrane G."/>
            <person name="Meng A."/>
            <person name="Brown T."/>
            <person name="Cohen L."/>
        </authorList>
    </citation>
    <scope>NUCLEOTIDE SEQUENCE</scope>
    <source>
        <strain evidence="13">CCMP2222</strain>
    </source>
</reference>
<dbReference type="PROSITE" id="PS50920">
    <property type="entry name" value="SOLCAR"/>
    <property type="match status" value="2"/>
</dbReference>
<keyword evidence="7" id="KW-1133">Transmembrane helix</keyword>
<dbReference type="InterPro" id="IPR023395">
    <property type="entry name" value="MCP_dom_sf"/>
</dbReference>
<dbReference type="PRINTS" id="PR00926">
    <property type="entry name" value="MITOCARRIER"/>
</dbReference>